<gene>
    <name evidence="2" type="ordered locus">Tcr_1313</name>
</gene>
<sequence length="168" mass="19001">MSKCEGFAPIVPTQPKVLILGTAPSVVSLEKSFYYAHPRNAFWPILADYFNQPVDSVEAKKALCLENDILLWDVLSACERQGSLDSAIKQPEANDFEALFQTYPDLKAVLFNGKAAQNLFEKQVIKKQSLPEDLMFYSLPSTSPANARLTFENKRVFWHKTLQQTLTK</sequence>
<protein>
    <submittedName>
        <fullName evidence="2">Uracil DNA glycosylase superfamily protein</fullName>
    </submittedName>
</protein>
<dbReference type="AlphaFoldDB" id="Q31G15"/>
<proteinExistence type="predicted"/>
<dbReference type="STRING" id="317025.Tcr_1313"/>
<dbReference type="InterPro" id="IPR005122">
    <property type="entry name" value="Uracil-DNA_glycosylase-like"/>
</dbReference>
<dbReference type="eggNOG" id="COG3663">
    <property type="taxonomic scope" value="Bacteria"/>
</dbReference>
<feature type="domain" description="Uracil-DNA glycosylase-like" evidence="1">
    <location>
        <begin position="8"/>
        <end position="162"/>
    </location>
</feature>
<dbReference type="OrthoDB" id="9799921at2"/>
<dbReference type="Gene3D" id="3.40.470.10">
    <property type="entry name" value="Uracil-DNA glycosylase-like domain"/>
    <property type="match status" value="1"/>
</dbReference>
<dbReference type="KEGG" id="tcx:Tcr_1313"/>
<dbReference type="Pfam" id="PF03167">
    <property type="entry name" value="UDG"/>
    <property type="match status" value="1"/>
</dbReference>
<dbReference type="NCBIfam" id="TIGR04274">
    <property type="entry name" value="hypoxanDNAglyco"/>
    <property type="match status" value="1"/>
</dbReference>
<dbReference type="InterPro" id="IPR026353">
    <property type="entry name" value="Hypoxan-DNA_Glyclase"/>
</dbReference>
<reference evidence="2" key="1">
    <citation type="submission" date="2006-07" db="EMBL/GenBank/DDBJ databases">
        <title>Complete sequence of Thiomicrospira crunogena XCL-2.</title>
        <authorList>
            <consortium name="US DOE Joint Genome Institute"/>
            <person name="Copeland A."/>
            <person name="Lucas S."/>
            <person name="Lapidus A."/>
            <person name="Barry K."/>
            <person name="Detter J.C."/>
            <person name="Glavina del Rio T."/>
            <person name="Hammon N."/>
            <person name="Israni S."/>
            <person name="Dalin E."/>
            <person name="Tice H."/>
            <person name="Pitluck S."/>
            <person name="Chain P."/>
            <person name="Malfatti S."/>
            <person name="Shin M."/>
            <person name="Vergez L."/>
            <person name="Schmutz J."/>
            <person name="Larimer F."/>
            <person name="Land M."/>
            <person name="Hauser L."/>
            <person name="Kyrpides N."/>
            <person name="Lykidis A."/>
            <person name="Scott K.M."/>
            <person name="Sievert S."/>
            <person name="Kerfeld C."/>
            <person name="Freyermuth S."/>
            <person name="Dobrinski K."/>
            <person name="Boller A."/>
            <person name="Fitzpatrick K."/>
            <person name="Thoma P."/>
            <person name="Moore J."/>
            <person name="Richardson P."/>
        </authorList>
    </citation>
    <scope>NUCLEOTIDE SEQUENCE</scope>
    <source>
        <strain evidence="2">XCL-2</strain>
    </source>
</reference>
<dbReference type="InterPro" id="IPR036895">
    <property type="entry name" value="Uracil-DNA_glycosylase-like_sf"/>
</dbReference>
<dbReference type="SMART" id="SM00987">
    <property type="entry name" value="UreE_C"/>
    <property type="match status" value="1"/>
</dbReference>
<name>Q31G15_HYDCU</name>
<dbReference type="SMART" id="SM00986">
    <property type="entry name" value="UDG"/>
    <property type="match status" value="1"/>
</dbReference>
<dbReference type="CDD" id="cd10032">
    <property type="entry name" value="UDG-F6_HDG"/>
    <property type="match status" value="1"/>
</dbReference>
<accession>Q31G15</accession>
<evidence type="ECO:0000259" key="1">
    <source>
        <dbReference type="SMART" id="SM00986"/>
    </source>
</evidence>
<organism evidence="2">
    <name type="scientific">Hydrogenovibrio crunogenus (strain DSM 25203 / XCL-2)</name>
    <name type="common">Thiomicrospira crunogena</name>
    <dbReference type="NCBI Taxonomy" id="317025"/>
    <lineage>
        <taxon>Bacteria</taxon>
        <taxon>Pseudomonadati</taxon>
        <taxon>Pseudomonadota</taxon>
        <taxon>Gammaproteobacteria</taxon>
        <taxon>Thiotrichales</taxon>
        <taxon>Piscirickettsiaceae</taxon>
        <taxon>Hydrogenovibrio</taxon>
    </lineage>
</organism>
<dbReference type="EMBL" id="CP000109">
    <property type="protein sequence ID" value="ABB41908.1"/>
    <property type="molecule type" value="Genomic_DNA"/>
</dbReference>
<dbReference type="SUPFAM" id="SSF52141">
    <property type="entry name" value="Uracil-DNA glycosylase-like"/>
    <property type="match status" value="1"/>
</dbReference>
<evidence type="ECO:0000313" key="2">
    <source>
        <dbReference type="EMBL" id="ABB41908.1"/>
    </source>
</evidence>
<dbReference type="HOGENOM" id="CLU_094865_1_0_6"/>